<dbReference type="RefSeq" id="WP_322381990.1">
    <property type="nucleotide sequence ID" value="NZ_WNVM01000035.1"/>
</dbReference>
<dbReference type="InterPro" id="IPR019987">
    <property type="entry name" value="GTP-bd_ribosome_bio_YsxC"/>
</dbReference>
<evidence type="ECO:0000256" key="7">
    <source>
        <dbReference type="ARBA" id="ARBA00023134"/>
    </source>
</evidence>
<name>A0AAW9IJE5_CLOPF</name>
<dbReference type="GO" id="GO:0000917">
    <property type="term" value="P:division septum assembly"/>
    <property type="evidence" value="ECO:0007669"/>
    <property type="project" value="UniProtKB-KW"/>
</dbReference>
<dbReference type="InterPro" id="IPR027417">
    <property type="entry name" value="P-loop_NTPase"/>
</dbReference>
<evidence type="ECO:0000256" key="8">
    <source>
        <dbReference type="ARBA" id="ARBA00023210"/>
    </source>
</evidence>
<sequence length="202" mass="23158">MKIKNSDFVISAVKREQYPITGLPEVAFVGRSNVGKSSIINAITNRKKLAKVSQTPGKTRLINFFIINGDEFYLVDLPGYGYAKVSKTEKASWGKTIETYLNGRDELKRVVLLVDSRHKPTADDIQMHEWIKFYGYDEVVIATKSDNLSNNDLRKSEKVIRDTLKLTKDDKLYFFSSVNKKGKDELIDNLFRDIIENNEIEI</sequence>
<comment type="function">
    <text evidence="10">Necessary for normal cell division and for the maintenance of normal septation.</text>
</comment>
<proteinExistence type="inferred from homology"/>
<evidence type="ECO:0000313" key="13">
    <source>
        <dbReference type="Proteomes" id="UP001292368"/>
    </source>
</evidence>
<dbReference type="Pfam" id="PF01926">
    <property type="entry name" value="MMR_HSR1"/>
    <property type="match status" value="1"/>
</dbReference>
<comment type="similarity">
    <text evidence="2 10">Belongs to the TRAFAC class TrmE-Era-EngA-EngB-Septin-like GTPase superfamily. EngB GTPase family.</text>
</comment>
<keyword evidence="3 10" id="KW-0132">Cell division</keyword>
<dbReference type="InterPro" id="IPR006073">
    <property type="entry name" value="GTP-bd"/>
</dbReference>
<dbReference type="GO" id="GO:0046872">
    <property type="term" value="F:metal ion binding"/>
    <property type="evidence" value="ECO:0007669"/>
    <property type="project" value="UniProtKB-KW"/>
</dbReference>
<evidence type="ECO:0000256" key="6">
    <source>
        <dbReference type="ARBA" id="ARBA00022842"/>
    </source>
</evidence>
<dbReference type="GO" id="GO:0005829">
    <property type="term" value="C:cytosol"/>
    <property type="evidence" value="ECO:0007669"/>
    <property type="project" value="TreeGrafter"/>
</dbReference>
<evidence type="ECO:0000256" key="3">
    <source>
        <dbReference type="ARBA" id="ARBA00022618"/>
    </source>
</evidence>
<dbReference type="PROSITE" id="PS51706">
    <property type="entry name" value="G_ENGB"/>
    <property type="match status" value="1"/>
</dbReference>
<dbReference type="InterPro" id="IPR030393">
    <property type="entry name" value="G_ENGB_dom"/>
</dbReference>
<dbReference type="PANTHER" id="PTHR11649:SF13">
    <property type="entry name" value="ENGB-TYPE G DOMAIN-CONTAINING PROTEIN"/>
    <property type="match status" value="1"/>
</dbReference>
<evidence type="ECO:0000256" key="9">
    <source>
        <dbReference type="ARBA" id="ARBA00023306"/>
    </source>
</evidence>
<comment type="cofactor">
    <cofactor evidence="1">
        <name>Mg(2+)</name>
        <dbReference type="ChEBI" id="CHEBI:18420"/>
    </cofactor>
</comment>
<dbReference type="AlphaFoldDB" id="A0AAW9IJE5"/>
<keyword evidence="9 10" id="KW-0131">Cell cycle</keyword>
<feature type="domain" description="EngB-type G" evidence="11">
    <location>
        <begin position="22"/>
        <end position="196"/>
    </location>
</feature>
<dbReference type="PANTHER" id="PTHR11649">
    <property type="entry name" value="MSS1/TRME-RELATED GTP-BINDING PROTEIN"/>
    <property type="match status" value="1"/>
</dbReference>
<keyword evidence="4" id="KW-0479">Metal-binding</keyword>
<evidence type="ECO:0000256" key="1">
    <source>
        <dbReference type="ARBA" id="ARBA00001946"/>
    </source>
</evidence>
<keyword evidence="5 10" id="KW-0547">Nucleotide-binding</keyword>
<dbReference type="Gene3D" id="3.40.50.300">
    <property type="entry name" value="P-loop containing nucleotide triphosphate hydrolases"/>
    <property type="match status" value="1"/>
</dbReference>
<keyword evidence="7 10" id="KW-0342">GTP-binding</keyword>
<dbReference type="SUPFAM" id="SSF52540">
    <property type="entry name" value="P-loop containing nucleoside triphosphate hydrolases"/>
    <property type="match status" value="1"/>
</dbReference>
<dbReference type="Proteomes" id="UP001292368">
    <property type="component" value="Unassembled WGS sequence"/>
</dbReference>
<evidence type="ECO:0000256" key="4">
    <source>
        <dbReference type="ARBA" id="ARBA00022723"/>
    </source>
</evidence>
<evidence type="ECO:0000256" key="2">
    <source>
        <dbReference type="ARBA" id="ARBA00009638"/>
    </source>
</evidence>
<comment type="caution">
    <text evidence="12">The sequence shown here is derived from an EMBL/GenBank/DDBJ whole genome shotgun (WGS) entry which is preliminary data.</text>
</comment>
<gene>
    <name evidence="10" type="primary">engB</name>
    <name evidence="12" type="ORF">GNF77_14455</name>
</gene>
<dbReference type="CDD" id="cd01876">
    <property type="entry name" value="YihA_EngB"/>
    <property type="match status" value="1"/>
</dbReference>
<evidence type="ECO:0000259" key="11">
    <source>
        <dbReference type="PROSITE" id="PS51706"/>
    </source>
</evidence>
<reference evidence="12" key="1">
    <citation type="submission" date="2019-11" db="EMBL/GenBank/DDBJ databases">
        <title>Characterization of Clostridium perfringens isolates from swine manure treated agricultural soils.</title>
        <authorList>
            <person name="Wushke S.T."/>
        </authorList>
    </citation>
    <scope>NUCLEOTIDE SEQUENCE</scope>
    <source>
        <strain evidence="12">V2</strain>
    </source>
</reference>
<dbReference type="GO" id="GO:0005525">
    <property type="term" value="F:GTP binding"/>
    <property type="evidence" value="ECO:0007669"/>
    <property type="project" value="UniProtKB-UniRule"/>
</dbReference>
<dbReference type="NCBIfam" id="TIGR03598">
    <property type="entry name" value="GTPase_YsxC"/>
    <property type="match status" value="1"/>
</dbReference>
<evidence type="ECO:0000256" key="10">
    <source>
        <dbReference type="HAMAP-Rule" id="MF_00321"/>
    </source>
</evidence>
<keyword evidence="8 10" id="KW-0717">Septation</keyword>
<dbReference type="EMBL" id="WNVM01000035">
    <property type="protein sequence ID" value="MDZ5010095.1"/>
    <property type="molecule type" value="Genomic_DNA"/>
</dbReference>
<accession>A0AAW9IJE5</accession>
<dbReference type="FunFam" id="3.40.50.300:FF:000098">
    <property type="entry name" value="Probable GTP-binding protein EngB"/>
    <property type="match status" value="1"/>
</dbReference>
<dbReference type="HAMAP" id="MF_00321">
    <property type="entry name" value="GTPase_EngB"/>
    <property type="match status" value="1"/>
</dbReference>
<keyword evidence="6" id="KW-0460">Magnesium</keyword>
<evidence type="ECO:0000256" key="5">
    <source>
        <dbReference type="ARBA" id="ARBA00022741"/>
    </source>
</evidence>
<organism evidence="12 13">
    <name type="scientific">Clostridium perfringens</name>
    <dbReference type="NCBI Taxonomy" id="1502"/>
    <lineage>
        <taxon>Bacteria</taxon>
        <taxon>Bacillati</taxon>
        <taxon>Bacillota</taxon>
        <taxon>Clostridia</taxon>
        <taxon>Eubacteriales</taxon>
        <taxon>Clostridiaceae</taxon>
        <taxon>Clostridium</taxon>
    </lineage>
</organism>
<protein>
    <recommendedName>
        <fullName evidence="10">Probable GTP-binding protein EngB</fullName>
    </recommendedName>
</protein>
<evidence type="ECO:0000313" key="12">
    <source>
        <dbReference type="EMBL" id="MDZ5010095.1"/>
    </source>
</evidence>